<protein>
    <submittedName>
        <fullName evidence="1">12718_t:CDS:1</fullName>
    </submittedName>
</protein>
<organism evidence="1 2">
    <name type="scientific">Gigaspora margarita</name>
    <dbReference type="NCBI Taxonomy" id="4874"/>
    <lineage>
        <taxon>Eukaryota</taxon>
        <taxon>Fungi</taxon>
        <taxon>Fungi incertae sedis</taxon>
        <taxon>Mucoromycota</taxon>
        <taxon>Glomeromycotina</taxon>
        <taxon>Glomeromycetes</taxon>
        <taxon>Diversisporales</taxon>
        <taxon>Gigasporaceae</taxon>
        <taxon>Gigaspora</taxon>
    </lineage>
</organism>
<sequence length="71" mass="7988">NQAALNLKIQILQFKQLDAIVHVCNKALLGHNGSRSLIAVVPTLFCEYLIANHKNKINESMDIQIHIEILI</sequence>
<keyword evidence="2" id="KW-1185">Reference proteome</keyword>
<name>A0ABN7VZS1_GIGMA</name>
<reference evidence="1 2" key="1">
    <citation type="submission" date="2021-06" db="EMBL/GenBank/DDBJ databases">
        <authorList>
            <person name="Kallberg Y."/>
            <person name="Tangrot J."/>
            <person name="Rosling A."/>
        </authorList>
    </citation>
    <scope>NUCLEOTIDE SEQUENCE [LARGE SCALE GENOMIC DNA]</scope>
    <source>
        <strain evidence="1 2">120-4 pot B 10/14</strain>
    </source>
</reference>
<evidence type="ECO:0000313" key="2">
    <source>
        <dbReference type="Proteomes" id="UP000789901"/>
    </source>
</evidence>
<gene>
    <name evidence="1" type="ORF">GMARGA_LOCUS24863</name>
</gene>
<evidence type="ECO:0000313" key="1">
    <source>
        <dbReference type="EMBL" id="CAG8809308.1"/>
    </source>
</evidence>
<comment type="caution">
    <text evidence="1">The sequence shown here is derived from an EMBL/GenBank/DDBJ whole genome shotgun (WGS) entry which is preliminary data.</text>
</comment>
<proteinExistence type="predicted"/>
<feature type="non-terminal residue" evidence="1">
    <location>
        <position position="1"/>
    </location>
</feature>
<accession>A0ABN7VZS1</accession>
<dbReference type="Proteomes" id="UP000789901">
    <property type="component" value="Unassembled WGS sequence"/>
</dbReference>
<dbReference type="EMBL" id="CAJVQB010026784">
    <property type="protein sequence ID" value="CAG8809308.1"/>
    <property type="molecule type" value="Genomic_DNA"/>
</dbReference>